<feature type="transmembrane region" description="Helical" evidence="5">
    <location>
        <begin position="63"/>
        <end position="86"/>
    </location>
</feature>
<dbReference type="STRING" id="400682.A0A1X7VN04"/>
<feature type="domain" description="RING-CH-type" evidence="6">
    <location>
        <begin position="372"/>
        <end position="435"/>
    </location>
</feature>
<feature type="transmembrane region" description="Helical" evidence="5">
    <location>
        <begin position="213"/>
        <end position="235"/>
    </location>
</feature>
<evidence type="ECO:0000313" key="7">
    <source>
        <dbReference type="EnsemblMetazoa" id="Aqu2.1.41264_001"/>
    </source>
</evidence>
<feature type="transmembrane region" description="Helical" evidence="5">
    <location>
        <begin position="107"/>
        <end position="129"/>
    </location>
</feature>
<feature type="transmembrane region" description="Helical" evidence="5">
    <location>
        <begin position="141"/>
        <end position="164"/>
    </location>
</feature>
<evidence type="ECO:0000256" key="4">
    <source>
        <dbReference type="SAM" id="MobiDB-lite"/>
    </source>
</evidence>
<evidence type="ECO:0000256" key="3">
    <source>
        <dbReference type="ARBA" id="ARBA00022833"/>
    </source>
</evidence>
<dbReference type="Gene3D" id="3.30.40.10">
    <property type="entry name" value="Zinc/RING finger domain, C3HC4 (zinc finger)"/>
    <property type="match status" value="1"/>
</dbReference>
<dbReference type="SUPFAM" id="SSF57850">
    <property type="entry name" value="RING/U-box"/>
    <property type="match status" value="1"/>
</dbReference>
<keyword evidence="2" id="KW-0863">Zinc-finger</keyword>
<accession>A0A1X7VN04</accession>
<dbReference type="InterPro" id="IPR013083">
    <property type="entry name" value="Znf_RING/FYVE/PHD"/>
</dbReference>
<keyword evidence="1" id="KW-0479">Metal-binding</keyword>
<dbReference type="Proteomes" id="UP000007879">
    <property type="component" value="Unassembled WGS sequence"/>
</dbReference>
<sequence length="616" mass="68219">MGLNESIHFVNVTGVAGSLLDCGPANCSFPQGTCKAGVCECEVIFGGDSCESLNEGYLTVFAVFSYIIFFIASVQLILCMISDSLVDPAASQEEKWKKAFRITIQKCILGTVIAATGTRAIYFTVQLYGIPERWANMLHNIYYPTLITAFSVLICFWAELFYNTEVSHTQHFLNKTHYFIACTVFNLLVYLLLLSDIIATPLVNEVELARKSIVLAVIFATLLLIMLAGFMHYAVRLFFRPDWRPLSDLFIYHKINLNIQISSIVGILSSAVMQCIIIILLILNVIGHYVSVDSHSLYTSSMVIHIIELGLPIWFCCCLWNFKRPTTLWVLNPGLLLQPRYNSKGETDSLITANQSSNEGYGTITDTREDSSNDNASPDCWICLDSGEVSDLFRPCSCPAVHRACLNRWVAERASNDSQRSALQCQVCKKRYAYVKKKWRFPSNEVKSKHWGVGLGLAFVFILVSSMSSFIHLIPSLSGRVAVTSTIIVIDVILLKLIGFCLLWLYKRSRVNEVVITGEPVHYSSNPTAVRLGVEQSLHSSPQHSIEPNNAPRHSTTTSTTQHLPVQSAAVPESEPCSPSLDTSTTAVCVSLPGAINSISINAEVMSVSIALSTHQ</sequence>
<dbReference type="InterPro" id="IPR011016">
    <property type="entry name" value="Znf_RING-CH"/>
</dbReference>
<dbReference type="OMA" id="ICYDTDK"/>
<dbReference type="EnsemblMetazoa" id="XM_011411438.2">
    <property type="protein sequence ID" value="XP_011409740.1"/>
    <property type="gene ID" value="LOC105316503"/>
</dbReference>
<feature type="transmembrane region" description="Helical" evidence="5">
    <location>
        <begin position="302"/>
        <end position="322"/>
    </location>
</feature>
<evidence type="ECO:0000256" key="5">
    <source>
        <dbReference type="SAM" id="Phobius"/>
    </source>
</evidence>
<protein>
    <recommendedName>
        <fullName evidence="6">RING-CH-type domain-containing protein</fullName>
    </recommendedName>
</protein>
<evidence type="ECO:0000256" key="2">
    <source>
        <dbReference type="ARBA" id="ARBA00022771"/>
    </source>
</evidence>
<feature type="transmembrane region" description="Helical" evidence="5">
    <location>
        <begin position="486"/>
        <end position="506"/>
    </location>
</feature>
<evidence type="ECO:0000313" key="8">
    <source>
        <dbReference type="Proteomes" id="UP000007879"/>
    </source>
</evidence>
<dbReference type="InParanoid" id="A0A1X7VN04"/>
<dbReference type="CDD" id="cd16495">
    <property type="entry name" value="RING_CH-C4HC3_MARCH"/>
    <property type="match status" value="1"/>
</dbReference>
<feature type="compositionally biased region" description="Polar residues" evidence="4">
    <location>
        <begin position="540"/>
        <end position="565"/>
    </location>
</feature>
<feature type="transmembrane region" description="Helical" evidence="5">
    <location>
        <begin position="264"/>
        <end position="290"/>
    </location>
</feature>
<dbReference type="EnsemblMetazoa" id="Aqu2.1.41264_001">
    <property type="protein sequence ID" value="Aqu2.1.41264_001"/>
    <property type="gene ID" value="Aqu2.1.41264"/>
</dbReference>
<name>A0A1X7VN04_AMPQE</name>
<dbReference type="Pfam" id="PF12906">
    <property type="entry name" value="RINGv"/>
    <property type="match status" value="1"/>
</dbReference>
<keyword evidence="5" id="KW-0472">Membrane</keyword>
<dbReference type="KEGG" id="aqu:105316503"/>
<reference evidence="8" key="1">
    <citation type="journal article" date="2010" name="Nature">
        <title>The Amphimedon queenslandica genome and the evolution of animal complexity.</title>
        <authorList>
            <person name="Srivastava M."/>
            <person name="Simakov O."/>
            <person name="Chapman J."/>
            <person name="Fahey B."/>
            <person name="Gauthier M.E."/>
            <person name="Mitros T."/>
            <person name="Richards G.S."/>
            <person name="Conaco C."/>
            <person name="Dacre M."/>
            <person name="Hellsten U."/>
            <person name="Larroux C."/>
            <person name="Putnam N.H."/>
            <person name="Stanke M."/>
            <person name="Adamska M."/>
            <person name="Darling A."/>
            <person name="Degnan S.M."/>
            <person name="Oakley T.H."/>
            <person name="Plachetzki D.C."/>
            <person name="Zhai Y."/>
            <person name="Adamski M."/>
            <person name="Calcino A."/>
            <person name="Cummins S.F."/>
            <person name="Goodstein D.M."/>
            <person name="Harris C."/>
            <person name="Jackson D.J."/>
            <person name="Leys S.P."/>
            <person name="Shu S."/>
            <person name="Woodcroft B.J."/>
            <person name="Vervoort M."/>
            <person name="Kosik K.S."/>
            <person name="Manning G."/>
            <person name="Degnan B.M."/>
            <person name="Rokhsar D.S."/>
        </authorList>
    </citation>
    <scope>NUCLEOTIDE SEQUENCE [LARGE SCALE GENOMIC DNA]</scope>
</reference>
<feature type="transmembrane region" description="Helical" evidence="5">
    <location>
        <begin position="451"/>
        <end position="474"/>
    </location>
</feature>
<organism evidence="7">
    <name type="scientific">Amphimedon queenslandica</name>
    <name type="common">Sponge</name>
    <dbReference type="NCBI Taxonomy" id="400682"/>
    <lineage>
        <taxon>Eukaryota</taxon>
        <taxon>Metazoa</taxon>
        <taxon>Porifera</taxon>
        <taxon>Demospongiae</taxon>
        <taxon>Heteroscleromorpha</taxon>
        <taxon>Haplosclerida</taxon>
        <taxon>Niphatidae</taxon>
        <taxon>Amphimedon</taxon>
    </lineage>
</organism>
<keyword evidence="8" id="KW-1185">Reference proteome</keyword>
<dbReference type="AlphaFoldDB" id="A0A1X7VN04"/>
<feature type="region of interest" description="Disordered" evidence="4">
    <location>
        <begin position="540"/>
        <end position="579"/>
    </location>
</feature>
<dbReference type="PROSITE" id="PS51292">
    <property type="entry name" value="ZF_RING_CH"/>
    <property type="match status" value="1"/>
</dbReference>
<keyword evidence="5" id="KW-0812">Transmembrane</keyword>
<proteinExistence type="predicted"/>
<dbReference type="PANTHER" id="PTHR20893">
    <property type="entry name" value="LD08641P"/>
    <property type="match status" value="1"/>
</dbReference>
<evidence type="ECO:0000259" key="6">
    <source>
        <dbReference type="PROSITE" id="PS51292"/>
    </source>
</evidence>
<dbReference type="PANTHER" id="PTHR20893:SF2">
    <property type="entry name" value="LD08641P"/>
    <property type="match status" value="1"/>
</dbReference>
<keyword evidence="3" id="KW-0862">Zinc</keyword>
<evidence type="ECO:0000256" key="1">
    <source>
        <dbReference type="ARBA" id="ARBA00022723"/>
    </source>
</evidence>
<dbReference type="GO" id="GO:0008270">
    <property type="term" value="F:zinc ion binding"/>
    <property type="evidence" value="ECO:0007669"/>
    <property type="project" value="UniProtKB-KW"/>
</dbReference>
<reference evidence="7" key="2">
    <citation type="submission" date="2017-05" db="UniProtKB">
        <authorList>
            <consortium name="EnsemblMetazoa"/>
        </authorList>
    </citation>
    <scope>IDENTIFICATION</scope>
</reference>
<dbReference type="eggNOG" id="KOG1609">
    <property type="taxonomic scope" value="Eukaryota"/>
</dbReference>
<keyword evidence="5" id="KW-1133">Transmembrane helix</keyword>
<dbReference type="SMART" id="SM00744">
    <property type="entry name" value="RINGv"/>
    <property type="match status" value="1"/>
</dbReference>
<feature type="transmembrane region" description="Helical" evidence="5">
    <location>
        <begin position="176"/>
        <end position="193"/>
    </location>
</feature>
<dbReference type="OrthoDB" id="2154780at2759"/>
<gene>
    <name evidence="7" type="primary">105316503</name>
</gene>